<dbReference type="AlphaFoldDB" id="A0A0E3PKE6"/>
<accession>A0A0E3PKE6</accession>
<reference evidence="1 2" key="1">
    <citation type="submission" date="2014-07" db="EMBL/GenBank/DDBJ databases">
        <title>Methanogenic archaea and the global carbon cycle.</title>
        <authorList>
            <person name="Henriksen J.R."/>
            <person name="Luke J."/>
            <person name="Reinhart S."/>
            <person name="Benedict M.N."/>
            <person name="Youngblut N.D."/>
            <person name="Metcalf M.E."/>
            <person name="Whitaker R.J."/>
            <person name="Metcalf W.W."/>
        </authorList>
    </citation>
    <scope>NUCLEOTIDE SEQUENCE [LARGE SCALE GENOMIC DNA]</scope>
    <source>
        <strain evidence="1 2">C2J</strain>
    </source>
</reference>
<organism evidence="1 2">
    <name type="scientific">Methanosarcina siciliae C2J</name>
    <dbReference type="NCBI Taxonomy" id="1434118"/>
    <lineage>
        <taxon>Archaea</taxon>
        <taxon>Methanobacteriati</taxon>
        <taxon>Methanobacteriota</taxon>
        <taxon>Stenosarchaea group</taxon>
        <taxon>Methanomicrobia</taxon>
        <taxon>Methanosarcinales</taxon>
        <taxon>Methanosarcinaceae</taxon>
        <taxon>Methanosarcina</taxon>
    </lineage>
</organism>
<sequence length="145" mass="15675">MSRMISDLQKREVFKAIPASVTIGETTATASKIWSNQKLTSYPSITLNIFQDGIQHYSDVVDGVLYYQATLTVHVLAETSQGLSGVVLAETLAGVIAAGIETWVTPLTGDVRIFDQESDISSIRSLGTSVEGVTDLVLSIKIYHL</sequence>
<dbReference type="GeneID" id="24870609"/>
<evidence type="ECO:0008006" key="3">
    <source>
        <dbReference type="Google" id="ProtNLM"/>
    </source>
</evidence>
<dbReference type="EMBL" id="CP009508">
    <property type="protein sequence ID" value="AKB35620.1"/>
    <property type="molecule type" value="Genomic_DNA"/>
</dbReference>
<proteinExistence type="predicted"/>
<dbReference type="Proteomes" id="UP000033123">
    <property type="component" value="Chromosome"/>
</dbReference>
<dbReference type="HOGENOM" id="CLU_1782520_0_0_2"/>
<gene>
    <name evidence="1" type="ORF">MSSAC_1030</name>
</gene>
<dbReference type="STRING" id="1434118.MSSAC_1030"/>
<name>A0A0E3PKE6_9EURY</name>
<dbReference type="PATRIC" id="fig|1434118.4.peg.1324"/>
<evidence type="ECO:0000313" key="2">
    <source>
        <dbReference type="Proteomes" id="UP000033123"/>
    </source>
</evidence>
<protein>
    <recommendedName>
        <fullName evidence="3">Phage protein</fullName>
    </recommendedName>
</protein>
<dbReference type="KEGG" id="msj:MSSAC_1030"/>
<evidence type="ECO:0000313" key="1">
    <source>
        <dbReference type="EMBL" id="AKB35620.1"/>
    </source>
</evidence>
<dbReference type="RefSeq" id="WP_156157297.1">
    <property type="nucleotide sequence ID" value="NZ_CP009508.1"/>
</dbReference>